<feature type="compositionally biased region" description="Low complexity" evidence="1">
    <location>
        <begin position="205"/>
        <end position="216"/>
    </location>
</feature>
<dbReference type="EMBL" id="VTPC01006248">
    <property type="protein sequence ID" value="KAF2895090.1"/>
    <property type="molecule type" value="Genomic_DNA"/>
</dbReference>
<evidence type="ECO:0000256" key="1">
    <source>
        <dbReference type="SAM" id="MobiDB-lite"/>
    </source>
</evidence>
<sequence>EEKYSTFSAKQESSRKSIVCFKQSKGDGDILFPIFESSSTDLLETSPSELFNEISPRICSSDDISMVLTKECCRPCYMHRTPKLDVPRESALPLIGTRNSLELHKEPSKVVSLHTNAQQDDEHPEHMMGILGARDSLYKHRMSLRPSTNKIRESLPKIIDLRRRSPTSIKSSGLKQTKSISRSSLAQSSKEYKKHCHMEDHTSARKVSQQSKVSQAKSEKDDAVYNISKLSLTRDSYLVHKHSLIIKRQSQSKSYDDIESHTESRETIQLKKPPRISDMPERTSLKKTSRHRPSSSDIQSYNLSLSPSNDSISKRLRIPTSKLTMSRDSLEIIRSQSKLSGLGRPKKRSFSKDSVEIKDGILGLHLQGPRLSPPKIRLDDDGSRTVKMSHIEILHLDDHPVDDVTYDTTLSNEEEEEKAAATNVCTYYDTEGLLQPDSPWLIYQQKEPLEKDVTSPSSSRENFLTKPNYAHIGGDQGATEHLQKDKEFTVHRASSFISIFKKHPSLMKIFTPCRK</sequence>
<feature type="compositionally biased region" description="Polar residues" evidence="1">
    <location>
        <begin position="295"/>
        <end position="306"/>
    </location>
</feature>
<gene>
    <name evidence="2" type="ORF">ILUMI_11078</name>
</gene>
<reference evidence="2" key="1">
    <citation type="submission" date="2019-08" db="EMBL/GenBank/DDBJ databases">
        <title>The genome of the North American firefly Photinus pyralis.</title>
        <authorList>
            <consortium name="Photinus pyralis genome working group"/>
            <person name="Fallon T.R."/>
            <person name="Sander Lower S.E."/>
            <person name="Weng J.-K."/>
        </authorList>
    </citation>
    <scope>NUCLEOTIDE SEQUENCE</scope>
    <source>
        <strain evidence="2">TRF0915ILg1</strain>
        <tissue evidence="2">Whole body</tissue>
    </source>
</reference>
<comment type="caution">
    <text evidence="2">The sequence shown here is derived from an EMBL/GenBank/DDBJ whole genome shotgun (WGS) entry which is preliminary data.</text>
</comment>
<evidence type="ECO:0000313" key="2">
    <source>
        <dbReference type="EMBL" id="KAF2895090.1"/>
    </source>
</evidence>
<accession>A0A8K0D5Q8</accession>
<organism evidence="2 3">
    <name type="scientific">Ignelater luminosus</name>
    <name type="common">Cucubano</name>
    <name type="synonym">Pyrophorus luminosus</name>
    <dbReference type="NCBI Taxonomy" id="2038154"/>
    <lineage>
        <taxon>Eukaryota</taxon>
        <taxon>Metazoa</taxon>
        <taxon>Ecdysozoa</taxon>
        <taxon>Arthropoda</taxon>
        <taxon>Hexapoda</taxon>
        <taxon>Insecta</taxon>
        <taxon>Pterygota</taxon>
        <taxon>Neoptera</taxon>
        <taxon>Endopterygota</taxon>
        <taxon>Coleoptera</taxon>
        <taxon>Polyphaga</taxon>
        <taxon>Elateriformia</taxon>
        <taxon>Elateroidea</taxon>
        <taxon>Elateridae</taxon>
        <taxon>Agrypninae</taxon>
        <taxon>Pyrophorini</taxon>
        <taxon>Ignelater</taxon>
    </lineage>
</organism>
<name>A0A8K0D5Q8_IGNLU</name>
<dbReference type="AlphaFoldDB" id="A0A8K0D5Q8"/>
<feature type="compositionally biased region" description="Basic and acidic residues" evidence="1">
    <location>
        <begin position="254"/>
        <end position="269"/>
    </location>
</feature>
<dbReference type="OrthoDB" id="8196513at2759"/>
<dbReference type="Proteomes" id="UP000801492">
    <property type="component" value="Unassembled WGS sequence"/>
</dbReference>
<feature type="region of interest" description="Disordered" evidence="1">
    <location>
        <begin position="249"/>
        <end position="306"/>
    </location>
</feature>
<protein>
    <submittedName>
        <fullName evidence="2">Uncharacterized protein</fullName>
    </submittedName>
</protein>
<proteinExistence type="predicted"/>
<keyword evidence="3" id="KW-1185">Reference proteome</keyword>
<feature type="region of interest" description="Disordered" evidence="1">
    <location>
        <begin position="162"/>
        <end position="220"/>
    </location>
</feature>
<evidence type="ECO:0000313" key="3">
    <source>
        <dbReference type="Proteomes" id="UP000801492"/>
    </source>
</evidence>
<feature type="non-terminal residue" evidence="2">
    <location>
        <position position="515"/>
    </location>
</feature>
<feature type="compositionally biased region" description="Polar residues" evidence="1">
    <location>
        <begin position="166"/>
        <end position="189"/>
    </location>
</feature>